<dbReference type="RefSeq" id="WP_161071486.1">
    <property type="nucleotide sequence ID" value="NZ_WWCU01000005.1"/>
</dbReference>
<dbReference type="InterPro" id="IPR025587">
    <property type="entry name" value="DUF4351"/>
</dbReference>
<organism evidence="2 3">
    <name type="scientific">Pseudoduganella aquatica</name>
    <dbReference type="NCBI Taxonomy" id="2660641"/>
    <lineage>
        <taxon>Bacteria</taxon>
        <taxon>Pseudomonadati</taxon>
        <taxon>Pseudomonadota</taxon>
        <taxon>Betaproteobacteria</taxon>
        <taxon>Burkholderiales</taxon>
        <taxon>Oxalobacteraceae</taxon>
        <taxon>Telluria group</taxon>
        <taxon>Pseudoduganella</taxon>
    </lineage>
</organism>
<name>A0A7X4H9H4_9BURK</name>
<evidence type="ECO:0000313" key="2">
    <source>
        <dbReference type="EMBL" id="MYN07131.1"/>
    </source>
</evidence>
<keyword evidence="3" id="KW-1185">Reference proteome</keyword>
<reference evidence="2 3" key="1">
    <citation type="submission" date="2019-12" db="EMBL/GenBank/DDBJ databases">
        <title>Novel species isolated from a subtropical stream in China.</title>
        <authorList>
            <person name="Lu H."/>
        </authorList>
    </citation>
    <scope>NUCLEOTIDE SEQUENCE [LARGE SCALE GENOMIC DNA]</scope>
    <source>
        <strain evidence="2 3">FT127W</strain>
    </source>
</reference>
<proteinExistence type="predicted"/>
<comment type="caution">
    <text evidence="2">The sequence shown here is derived from an EMBL/GenBank/DDBJ whole genome shotgun (WGS) entry which is preliminary data.</text>
</comment>
<accession>A0A7X4H9H4</accession>
<evidence type="ECO:0000259" key="1">
    <source>
        <dbReference type="Pfam" id="PF14261"/>
    </source>
</evidence>
<dbReference type="AlphaFoldDB" id="A0A7X4H9H4"/>
<dbReference type="Pfam" id="PF14261">
    <property type="entry name" value="DUF4351"/>
    <property type="match status" value="1"/>
</dbReference>
<dbReference type="EMBL" id="WWCU01000005">
    <property type="protein sequence ID" value="MYN07131.1"/>
    <property type="molecule type" value="Genomic_DNA"/>
</dbReference>
<dbReference type="PANTHER" id="PTHR35586:SF1">
    <property type="entry name" value="SLL1691 PROTEIN"/>
    <property type="match status" value="1"/>
</dbReference>
<dbReference type="PANTHER" id="PTHR35586">
    <property type="entry name" value="SLL1691 PROTEIN"/>
    <property type="match status" value="1"/>
</dbReference>
<feature type="domain" description="DUF4351" evidence="1">
    <location>
        <begin position="251"/>
        <end position="304"/>
    </location>
</feature>
<evidence type="ECO:0000313" key="3">
    <source>
        <dbReference type="Proteomes" id="UP000450676"/>
    </source>
</evidence>
<gene>
    <name evidence="2" type="ORF">GTP77_07225</name>
</gene>
<dbReference type="Proteomes" id="UP000450676">
    <property type="component" value="Unassembled WGS sequence"/>
</dbReference>
<protein>
    <submittedName>
        <fullName evidence="2">DUF4351 domain-containing protein</fullName>
    </submittedName>
</protein>
<sequence>MPDQYDPPWKITLSRYFQEFMAFYFPAAHKQIDWQQPIEFLDTELEQIAPDAITGPRRADKLVRVTLFNGAAKLVLVHIEVQSRYSDNFAERIFIYNYRIFNQHRLPVASLAILADTDYGHTSPQYGYKIFGCQMHFKFPAITLRSYDLNKLLKSKNPFALLTAAHIQTQRTRHKHTERHAAKLHLITLLYKRGWPRERIMDFANVIGWMMRLPAEMEAAFWQEIKQKHEGFAMEYMLPFVREALEKGEAKGRLRGQAELIEIQLTERFGELPAPIRRRLEEADTEQLSRWGRALLNATSLNDVFSPARRA</sequence>